<comment type="caution">
    <text evidence="2">The sequence shown here is derived from an EMBL/GenBank/DDBJ whole genome shotgun (WGS) entry which is preliminary data.</text>
</comment>
<accession>A0A263CUW4</accession>
<dbReference type="InParanoid" id="A0A263CUW4"/>
<dbReference type="OrthoDB" id="5196541at2"/>
<dbReference type="InterPro" id="IPR029062">
    <property type="entry name" value="Class_I_gatase-like"/>
</dbReference>
<dbReference type="CDD" id="cd01741">
    <property type="entry name" value="GATase1_1"/>
    <property type="match status" value="1"/>
</dbReference>
<keyword evidence="2" id="KW-0315">Glutamine amidotransferase</keyword>
<evidence type="ECO:0000259" key="1">
    <source>
        <dbReference type="Pfam" id="PF00117"/>
    </source>
</evidence>
<dbReference type="GO" id="GO:0005829">
    <property type="term" value="C:cytosol"/>
    <property type="evidence" value="ECO:0007669"/>
    <property type="project" value="TreeGrafter"/>
</dbReference>
<dbReference type="Pfam" id="PF00117">
    <property type="entry name" value="GATase"/>
    <property type="match status" value="1"/>
</dbReference>
<evidence type="ECO:0000313" key="2">
    <source>
        <dbReference type="EMBL" id="OZM69923.1"/>
    </source>
</evidence>
<reference evidence="2 3" key="1">
    <citation type="submission" date="2017-07" db="EMBL/GenBank/DDBJ databases">
        <title>Amycolatopsis antarcticus sp. nov., isolated from the surface of an Antarcticus brown macroalga.</title>
        <authorList>
            <person name="Wang J."/>
            <person name="Leiva S."/>
            <person name="Huang J."/>
            <person name="Huang Y."/>
        </authorList>
    </citation>
    <scope>NUCLEOTIDE SEQUENCE [LARGE SCALE GENOMIC DNA]</scope>
    <source>
        <strain evidence="2 3">AU-G6</strain>
    </source>
</reference>
<keyword evidence="2" id="KW-0808">Transferase</keyword>
<dbReference type="PROSITE" id="PS51273">
    <property type="entry name" value="GATASE_TYPE_1"/>
    <property type="match status" value="1"/>
</dbReference>
<dbReference type="AlphaFoldDB" id="A0A263CUW4"/>
<dbReference type="GO" id="GO:0016740">
    <property type="term" value="F:transferase activity"/>
    <property type="evidence" value="ECO:0007669"/>
    <property type="project" value="UniProtKB-KW"/>
</dbReference>
<dbReference type="EMBL" id="NKYE01000030">
    <property type="protein sequence ID" value="OZM69923.1"/>
    <property type="molecule type" value="Genomic_DNA"/>
</dbReference>
<organism evidence="2 3">
    <name type="scientific">Amycolatopsis antarctica</name>
    <dbReference type="NCBI Taxonomy" id="1854586"/>
    <lineage>
        <taxon>Bacteria</taxon>
        <taxon>Bacillati</taxon>
        <taxon>Actinomycetota</taxon>
        <taxon>Actinomycetes</taxon>
        <taxon>Pseudonocardiales</taxon>
        <taxon>Pseudonocardiaceae</taxon>
        <taxon>Amycolatopsis</taxon>
    </lineage>
</organism>
<sequence length="251" mass="26660">MSSVRLLLIQPGPDDPPGPLGEWLTEAGADIDLRHPPRDELPDTLDGYDALVVLGGGMDCDDDAGHPWLPAVRLLLGSAVTRGLPTLGVCLGSQLLAASVGGRVGRGADGPEVGGCLVSKKDAAWIDPLFADLPLMQDVVQFHRDVITQLPAGAELLASSPIYPNQAFRVGRCAYGVQFHIETTPDILRLWAAESPEMTEFAPPDAFSEEKLTTLHTDVADIWRPFAARFVQLAAGELAPAGSPTRSLPMA</sequence>
<dbReference type="InterPro" id="IPR017926">
    <property type="entry name" value="GATASE"/>
</dbReference>
<dbReference type="Gene3D" id="3.40.50.880">
    <property type="match status" value="1"/>
</dbReference>
<dbReference type="PANTHER" id="PTHR42695:SF5">
    <property type="entry name" value="GLUTAMINE AMIDOTRANSFERASE YLR126C-RELATED"/>
    <property type="match status" value="1"/>
</dbReference>
<gene>
    <name evidence="2" type="ORF">CFN78_27905</name>
</gene>
<dbReference type="PANTHER" id="PTHR42695">
    <property type="entry name" value="GLUTAMINE AMIDOTRANSFERASE YLR126C-RELATED"/>
    <property type="match status" value="1"/>
</dbReference>
<dbReference type="RefSeq" id="WP_094866303.1">
    <property type="nucleotide sequence ID" value="NZ_NKYE01000030.1"/>
</dbReference>
<proteinExistence type="predicted"/>
<dbReference type="Proteomes" id="UP000242444">
    <property type="component" value="Unassembled WGS sequence"/>
</dbReference>
<protein>
    <submittedName>
        <fullName evidence="2">Glutamine amidotransferase</fullName>
    </submittedName>
</protein>
<dbReference type="InterPro" id="IPR044992">
    <property type="entry name" value="ChyE-like"/>
</dbReference>
<dbReference type="SUPFAM" id="SSF52317">
    <property type="entry name" value="Class I glutamine amidotransferase-like"/>
    <property type="match status" value="1"/>
</dbReference>
<evidence type="ECO:0000313" key="3">
    <source>
        <dbReference type="Proteomes" id="UP000242444"/>
    </source>
</evidence>
<feature type="domain" description="Glutamine amidotransferase" evidence="1">
    <location>
        <begin position="44"/>
        <end position="185"/>
    </location>
</feature>
<name>A0A263CUW4_9PSEU</name>
<keyword evidence="3" id="KW-1185">Reference proteome</keyword>